<comment type="caution">
    <text evidence="3">The sequence shown here is derived from an EMBL/GenBank/DDBJ whole genome shotgun (WGS) entry which is preliminary data.</text>
</comment>
<dbReference type="Proteomes" id="UP000033121">
    <property type="component" value="Unassembled WGS sequence"/>
</dbReference>
<dbReference type="STRING" id="1220578.FPE01S_04_01750"/>
<feature type="compositionally biased region" description="Pro residues" evidence="1">
    <location>
        <begin position="359"/>
        <end position="412"/>
    </location>
</feature>
<evidence type="ECO:0000256" key="1">
    <source>
        <dbReference type="SAM" id="MobiDB-lite"/>
    </source>
</evidence>
<name>A0A0E9N4Q8_9BACT</name>
<protein>
    <submittedName>
        <fullName evidence="3">Uncharacterized protein</fullName>
    </submittedName>
</protein>
<feature type="region of interest" description="Disordered" evidence="1">
    <location>
        <begin position="296"/>
        <end position="424"/>
    </location>
</feature>
<proteinExistence type="predicted"/>
<organism evidence="3 4">
    <name type="scientific">Flavihumibacter petaseus NBRC 106054</name>
    <dbReference type="NCBI Taxonomy" id="1220578"/>
    <lineage>
        <taxon>Bacteria</taxon>
        <taxon>Pseudomonadati</taxon>
        <taxon>Bacteroidota</taxon>
        <taxon>Chitinophagia</taxon>
        <taxon>Chitinophagales</taxon>
        <taxon>Chitinophagaceae</taxon>
        <taxon>Flavihumibacter</taxon>
    </lineage>
</organism>
<accession>A0A0E9N4Q8</accession>
<feature type="compositionally biased region" description="Pro residues" evidence="1">
    <location>
        <begin position="342"/>
        <end position="351"/>
    </location>
</feature>
<dbReference type="PRINTS" id="PR01217">
    <property type="entry name" value="PRICHEXTENSN"/>
</dbReference>
<dbReference type="AlphaFoldDB" id="A0A0E9N4Q8"/>
<evidence type="ECO:0000313" key="4">
    <source>
        <dbReference type="Proteomes" id="UP000033121"/>
    </source>
</evidence>
<keyword evidence="2" id="KW-0732">Signal</keyword>
<keyword evidence="4" id="KW-1185">Reference proteome</keyword>
<evidence type="ECO:0000313" key="3">
    <source>
        <dbReference type="EMBL" id="GAO44932.1"/>
    </source>
</evidence>
<gene>
    <name evidence="3" type="ORF">FPE01S_04_01750</name>
</gene>
<feature type="chain" id="PRO_5002430408" evidence="2">
    <location>
        <begin position="34"/>
        <end position="424"/>
    </location>
</feature>
<dbReference type="EMBL" id="BBWV01000004">
    <property type="protein sequence ID" value="GAO44932.1"/>
    <property type="molecule type" value="Genomic_DNA"/>
</dbReference>
<feature type="compositionally biased region" description="Low complexity" evidence="1">
    <location>
        <begin position="323"/>
        <end position="341"/>
    </location>
</feature>
<evidence type="ECO:0000256" key="2">
    <source>
        <dbReference type="SAM" id="SignalP"/>
    </source>
</evidence>
<sequence length="424" mass="49213">MIRVTLQIYFMCMSRSKNLVLLLLVWTTIPCYAQSGDQEKLGLPGDNLNLYAVMRLFQESPTLEEFEKKLNEENSQVNNLDLDGDDKIDYIKVNDEVQDGVHNIVLQVAVNESENQDVAVFTVDKDRDGNVNIQLTGDEELYGKNYIIEPNTTAVGSTPNPGYTGSLGDAKVRKLDDKEIVVNHFSTVEIRTWPIVEYIFVPSYVVWRSPWYWGYYPGWWRPWRPWYWDYYYGYHYNFYNYYWGWYRPVPFHRYPYWNDYYYRRNRRYSPYVYNRRMGGYYQQTYSRPEMRRDGMAHYNKVNPSRPVLKPGLNRPAPKPAVRPNPGVTRPVTPTRPVTKPTNPRPVNPGPTNPVTRPVNPKPTNPKPVNPKPTNPRPTPKPVNPSPKPVNPSPKPATRPAPKPAPKPVPRPANPSARAAHSTPR</sequence>
<feature type="signal peptide" evidence="2">
    <location>
        <begin position="1"/>
        <end position="33"/>
    </location>
</feature>
<reference evidence="3 4" key="1">
    <citation type="submission" date="2015-04" db="EMBL/GenBank/DDBJ databases">
        <title>Whole genome shotgun sequence of Flavihumibacter petaseus NBRC 106054.</title>
        <authorList>
            <person name="Miyazawa S."/>
            <person name="Hosoyama A."/>
            <person name="Hashimoto M."/>
            <person name="Noguchi M."/>
            <person name="Tsuchikane K."/>
            <person name="Ohji S."/>
            <person name="Yamazoe A."/>
            <person name="Ichikawa N."/>
            <person name="Kimura A."/>
            <person name="Fujita N."/>
        </authorList>
    </citation>
    <scope>NUCLEOTIDE SEQUENCE [LARGE SCALE GENOMIC DNA]</scope>
    <source>
        <strain evidence="3 4">NBRC 106054</strain>
    </source>
</reference>